<sequence>MQRAKIRIAIAGIGNCASALIQGIHY</sequence>
<feature type="non-terminal residue" evidence="1">
    <location>
        <position position="26"/>
    </location>
</feature>
<dbReference type="AlphaFoldDB" id="A0A560J2T4"/>
<comment type="caution">
    <text evidence="1">The sequence shown here is derived from an EMBL/GenBank/DDBJ whole genome shotgun (WGS) entry which is preliminary data.</text>
</comment>
<protein>
    <recommendedName>
        <fullName evidence="3">Inositol-3-phosphate synthase</fullName>
    </recommendedName>
</protein>
<dbReference type="InterPro" id="IPR036291">
    <property type="entry name" value="NAD(P)-bd_dom_sf"/>
</dbReference>
<organism evidence="1 2">
    <name type="scientific">Nitrospirillum amazonense</name>
    <dbReference type="NCBI Taxonomy" id="28077"/>
    <lineage>
        <taxon>Bacteria</taxon>
        <taxon>Pseudomonadati</taxon>
        <taxon>Pseudomonadota</taxon>
        <taxon>Alphaproteobacteria</taxon>
        <taxon>Rhodospirillales</taxon>
        <taxon>Azospirillaceae</taxon>
        <taxon>Nitrospirillum</taxon>
    </lineage>
</organism>
<evidence type="ECO:0000313" key="2">
    <source>
        <dbReference type="Proteomes" id="UP000320516"/>
    </source>
</evidence>
<gene>
    <name evidence="1" type="ORF">FBZ87_1238</name>
</gene>
<accession>A0A560J2T4</accession>
<reference evidence="1 2" key="1">
    <citation type="submission" date="2019-06" db="EMBL/GenBank/DDBJ databases">
        <title>Genomic Encyclopedia of Type Strains, Phase IV (KMG-V): Genome sequencing to study the core and pangenomes of soil and plant-associated prokaryotes.</title>
        <authorList>
            <person name="Whitman W."/>
        </authorList>
    </citation>
    <scope>NUCLEOTIDE SEQUENCE [LARGE SCALE GENOMIC DNA]</scope>
    <source>
        <strain evidence="1 2">BR 12005</strain>
    </source>
</reference>
<dbReference type="EMBL" id="VITV01000023">
    <property type="protein sequence ID" value="TWB65572.1"/>
    <property type="molecule type" value="Genomic_DNA"/>
</dbReference>
<dbReference type="Gene3D" id="3.40.50.720">
    <property type="entry name" value="NAD(P)-binding Rossmann-like Domain"/>
    <property type="match status" value="1"/>
</dbReference>
<evidence type="ECO:0000313" key="1">
    <source>
        <dbReference type="EMBL" id="TWB65572.1"/>
    </source>
</evidence>
<dbReference type="SUPFAM" id="SSF51735">
    <property type="entry name" value="NAD(P)-binding Rossmann-fold domains"/>
    <property type="match status" value="1"/>
</dbReference>
<evidence type="ECO:0008006" key="3">
    <source>
        <dbReference type="Google" id="ProtNLM"/>
    </source>
</evidence>
<name>A0A560J2T4_9PROT</name>
<proteinExistence type="predicted"/>
<dbReference type="Proteomes" id="UP000320516">
    <property type="component" value="Unassembled WGS sequence"/>
</dbReference>